<evidence type="ECO:0000259" key="4">
    <source>
        <dbReference type="PROSITE" id="PS50835"/>
    </source>
</evidence>
<keyword evidence="2" id="KW-0393">Immunoglobulin domain</keyword>
<dbReference type="SUPFAM" id="SSF48726">
    <property type="entry name" value="Immunoglobulin"/>
    <property type="match status" value="1"/>
</dbReference>
<dbReference type="FunFam" id="2.60.40.10:FF:000283">
    <property type="entry name" value="Immunoglobulin kappa constant"/>
    <property type="match status" value="1"/>
</dbReference>
<sequence length="173" mass="18783">MRDLPCTETKSSPSPNRAFWRGTETPGFRETHLLPPPPTTRGRYSTMALNLILLIALLLPLPGRSPIPPSLSLLPPSQSELSMGKATIVCLAKGFYPQSLTVSWMEDRSARTGSEIQSSEPQRQPDGTFSMSSLLTLTADQWRSGHSFSCQLSHVALSAPLSQTVSQGECSQA</sequence>
<dbReference type="InterPro" id="IPR050380">
    <property type="entry name" value="Immune_Resp_Modulators"/>
</dbReference>
<comment type="caution">
    <text evidence="5">The sequence shown here is derived from an EMBL/GenBank/DDBJ whole genome shotgun (WGS) entry which is preliminary data.</text>
</comment>
<evidence type="ECO:0000256" key="3">
    <source>
        <dbReference type="SAM" id="MobiDB-lite"/>
    </source>
</evidence>
<evidence type="ECO:0000256" key="1">
    <source>
        <dbReference type="ARBA" id="ARBA00023157"/>
    </source>
</evidence>
<dbReference type="InterPro" id="IPR007110">
    <property type="entry name" value="Ig-like_dom"/>
</dbReference>
<accession>A0A8T2PX30</accession>
<name>A0A8T2PX30_9TELE</name>
<dbReference type="OrthoDB" id="9945861at2759"/>
<dbReference type="PANTHER" id="PTHR23411">
    <property type="entry name" value="TAPASIN"/>
    <property type="match status" value="1"/>
</dbReference>
<dbReference type="InterPro" id="IPR036179">
    <property type="entry name" value="Ig-like_dom_sf"/>
</dbReference>
<keyword evidence="6" id="KW-1185">Reference proteome</keyword>
<dbReference type="Proteomes" id="UP000824540">
    <property type="component" value="Unassembled WGS sequence"/>
</dbReference>
<dbReference type="AlphaFoldDB" id="A0A8T2PX30"/>
<feature type="domain" description="Ig-like" evidence="4">
    <location>
        <begin position="69"/>
        <end position="166"/>
    </location>
</feature>
<dbReference type="EMBL" id="JAFBMS010000001">
    <property type="protein sequence ID" value="KAG9355915.1"/>
    <property type="molecule type" value="Genomic_DNA"/>
</dbReference>
<dbReference type="InterPro" id="IPR003597">
    <property type="entry name" value="Ig_C1-set"/>
</dbReference>
<keyword evidence="1" id="KW-1015">Disulfide bond</keyword>
<dbReference type="SMART" id="SM00407">
    <property type="entry name" value="IGc1"/>
    <property type="match status" value="1"/>
</dbReference>
<dbReference type="CDD" id="cd00098">
    <property type="entry name" value="IgC1"/>
    <property type="match status" value="1"/>
</dbReference>
<dbReference type="PROSITE" id="PS50835">
    <property type="entry name" value="IG_LIKE"/>
    <property type="match status" value="1"/>
</dbReference>
<evidence type="ECO:0000313" key="6">
    <source>
        <dbReference type="Proteomes" id="UP000824540"/>
    </source>
</evidence>
<evidence type="ECO:0000256" key="2">
    <source>
        <dbReference type="ARBA" id="ARBA00023319"/>
    </source>
</evidence>
<evidence type="ECO:0000313" key="5">
    <source>
        <dbReference type="EMBL" id="KAG9355915.1"/>
    </source>
</evidence>
<dbReference type="Gene3D" id="2.60.40.10">
    <property type="entry name" value="Immunoglobulins"/>
    <property type="match status" value="1"/>
</dbReference>
<organism evidence="5 6">
    <name type="scientific">Albula glossodonta</name>
    <name type="common">roundjaw bonefish</name>
    <dbReference type="NCBI Taxonomy" id="121402"/>
    <lineage>
        <taxon>Eukaryota</taxon>
        <taxon>Metazoa</taxon>
        <taxon>Chordata</taxon>
        <taxon>Craniata</taxon>
        <taxon>Vertebrata</taxon>
        <taxon>Euteleostomi</taxon>
        <taxon>Actinopterygii</taxon>
        <taxon>Neopterygii</taxon>
        <taxon>Teleostei</taxon>
        <taxon>Albuliformes</taxon>
        <taxon>Albulidae</taxon>
        <taxon>Albula</taxon>
    </lineage>
</organism>
<protein>
    <recommendedName>
        <fullName evidence="4">Ig-like domain-containing protein</fullName>
    </recommendedName>
</protein>
<reference evidence="5" key="1">
    <citation type="thesis" date="2021" institute="BYU ScholarsArchive" country="Provo, UT, USA">
        <title>Applications of and Algorithms for Genome Assembly and Genomic Analyses with an Emphasis on Marine Teleosts.</title>
        <authorList>
            <person name="Pickett B.D."/>
        </authorList>
    </citation>
    <scope>NUCLEOTIDE SEQUENCE</scope>
    <source>
        <strain evidence="5">HI-2016</strain>
    </source>
</reference>
<dbReference type="InterPro" id="IPR013783">
    <property type="entry name" value="Ig-like_fold"/>
</dbReference>
<gene>
    <name evidence="5" type="ORF">JZ751_000759</name>
</gene>
<dbReference type="Pfam" id="PF07654">
    <property type="entry name" value="C1-set"/>
    <property type="match status" value="1"/>
</dbReference>
<feature type="region of interest" description="Disordered" evidence="3">
    <location>
        <begin position="1"/>
        <end position="37"/>
    </location>
</feature>
<proteinExistence type="predicted"/>